<gene>
    <name evidence="2" type="ORF">GPUH_LOCUS25521</name>
</gene>
<dbReference type="AlphaFoldDB" id="A0A3P7RU42"/>
<evidence type="ECO:0000313" key="3">
    <source>
        <dbReference type="Proteomes" id="UP000271098"/>
    </source>
</evidence>
<feature type="region of interest" description="Disordered" evidence="1">
    <location>
        <begin position="1"/>
        <end position="45"/>
    </location>
</feature>
<protein>
    <submittedName>
        <fullName evidence="2">Uncharacterized protein</fullName>
    </submittedName>
</protein>
<feature type="compositionally biased region" description="Low complexity" evidence="1">
    <location>
        <begin position="23"/>
        <end position="37"/>
    </location>
</feature>
<keyword evidence="3" id="KW-1185">Reference proteome</keyword>
<reference evidence="2 3" key="1">
    <citation type="submission" date="2018-11" db="EMBL/GenBank/DDBJ databases">
        <authorList>
            <consortium name="Pathogen Informatics"/>
        </authorList>
    </citation>
    <scope>NUCLEOTIDE SEQUENCE [LARGE SCALE GENOMIC DNA]</scope>
</reference>
<evidence type="ECO:0000313" key="2">
    <source>
        <dbReference type="EMBL" id="VDN44309.1"/>
    </source>
</evidence>
<dbReference type="Proteomes" id="UP000271098">
    <property type="component" value="Unassembled WGS sequence"/>
</dbReference>
<evidence type="ECO:0000256" key="1">
    <source>
        <dbReference type="SAM" id="MobiDB-lite"/>
    </source>
</evidence>
<accession>A0A3P7RU42</accession>
<sequence>MPTYQVVRSPASKIGSSPMSHMSLSVPPVDSVGSSVRHSSDSRNKTPILLDHDGFNYMTSTDSSGKFCCLTLFELSRP</sequence>
<name>A0A3P7RU42_9BILA</name>
<organism evidence="2 3">
    <name type="scientific">Gongylonema pulchrum</name>
    <dbReference type="NCBI Taxonomy" id="637853"/>
    <lineage>
        <taxon>Eukaryota</taxon>
        <taxon>Metazoa</taxon>
        <taxon>Ecdysozoa</taxon>
        <taxon>Nematoda</taxon>
        <taxon>Chromadorea</taxon>
        <taxon>Rhabditida</taxon>
        <taxon>Spirurina</taxon>
        <taxon>Spiruromorpha</taxon>
        <taxon>Spiruroidea</taxon>
        <taxon>Gongylonematidae</taxon>
        <taxon>Gongylonema</taxon>
    </lineage>
</organism>
<proteinExistence type="predicted"/>
<dbReference type="EMBL" id="UYRT01105561">
    <property type="protein sequence ID" value="VDN44309.1"/>
    <property type="molecule type" value="Genomic_DNA"/>
</dbReference>